<keyword evidence="7" id="KW-0472">Membrane</keyword>
<dbReference type="STRING" id="1579979.WM2015_2174"/>
<keyword evidence="3" id="KW-0963">Cytoplasm</keyword>
<evidence type="ECO:0000256" key="1">
    <source>
        <dbReference type="ARBA" id="ARBA00004138"/>
    </source>
</evidence>
<evidence type="ECO:0000256" key="7">
    <source>
        <dbReference type="SAM" id="Phobius"/>
    </source>
</evidence>
<evidence type="ECO:0000259" key="11">
    <source>
        <dbReference type="Pfam" id="PF25564"/>
    </source>
</evidence>
<dbReference type="InterPro" id="IPR031549">
    <property type="entry name" value="ASH"/>
</dbReference>
<dbReference type="EMBL" id="CP012154">
    <property type="protein sequence ID" value="AKS42537.1"/>
    <property type="molecule type" value="Genomic_DNA"/>
</dbReference>
<dbReference type="InterPro" id="IPR033304">
    <property type="entry name" value="DLEC1"/>
</dbReference>
<feature type="domain" description="Abnormal spindle-like microcephaly-associated protein ASH" evidence="9">
    <location>
        <begin position="1533"/>
        <end position="1620"/>
    </location>
</feature>
<feature type="domain" description="DUF7933" evidence="11">
    <location>
        <begin position="965"/>
        <end position="1089"/>
    </location>
</feature>
<keyword evidence="7" id="KW-0812">Transmembrane</keyword>
<dbReference type="PATRIC" id="fig|1579979.3.peg.2221"/>
<feature type="domain" description="DUF7933" evidence="11">
    <location>
        <begin position="431"/>
        <end position="564"/>
    </location>
</feature>
<dbReference type="KEGG" id="wma:WM2015_2174"/>
<keyword evidence="8" id="KW-0732">Signal</keyword>
<gene>
    <name evidence="12" type="ORF">WM2015_2174</name>
</gene>
<evidence type="ECO:0000256" key="6">
    <source>
        <dbReference type="SAM" id="MobiDB-lite"/>
    </source>
</evidence>
<dbReference type="GO" id="GO:0008285">
    <property type="term" value="P:negative regulation of cell population proliferation"/>
    <property type="evidence" value="ECO:0007669"/>
    <property type="project" value="InterPro"/>
</dbReference>
<feature type="domain" description="DUF7933" evidence="11">
    <location>
        <begin position="568"/>
        <end position="677"/>
    </location>
</feature>
<accession>A0A0K0XY26</accession>
<feature type="region of interest" description="Disordered" evidence="6">
    <location>
        <begin position="135"/>
        <end position="155"/>
    </location>
</feature>
<organism evidence="12 13">
    <name type="scientific">Wenzhouxiangella marina</name>
    <dbReference type="NCBI Taxonomy" id="1579979"/>
    <lineage>
        <taxon>Bacteria</taxon>
        <taxon>Pseudomonadati</taxon>
        <taxon>Pseudomonadota</taxon>
        <taxon>Gammaproteobacteria</taxon>
        <taxon>Chromatiales</taxon>
        <taxon>Wenzhouxiangellaceae</taxon>
        <taxon>Wenzhouxiangella</taxon>
    </lineage>
</organism>
<feature type="chain" id="PRO_5005454467" evidence="8">
    <location>
        <begin position="33"/>
        <end position="1661"/>
    </location>
</feature>
<feature type="domain" description="DUF7933" evidence="11">
    <location>
        <begin position="159"/>
        <end position="291"/>
    </location>
</feature>
<comment type="subcellular location">
    <subcellularLocation>
        <location evidence="1">Cell projection</location>
        <location evidence="1">Cilium</location>
    </subcellularLocation>
    <subcellularLocation>
        <location evidence="2">Cytoplasm</location>
    </subcellularLocation>
</comment>
<feature type="compositionally biased region" description="Polar residues" evidence="6">
    <location>
        <begin position="135"/>
        <end position="147"/>
    </location>
</feature>
<keyword evidence="4" id="KW-0969">Cilium</keyword>
<protein>
    <submittedName>
        <fullName evidence="12">Uncharacterized protein</fullName>
    </submittedName>
</protein>
<dbReference type="NCBIfam" id="NF012200">
    <property type="entry name" value="choice_anch_D"/>
    <property type="match status" value="5"/>
</dbReference>
<evidence type="ECO:0000256" key="5">
    <source>
        <dbReference type="ARBA" id="ARBA00023273"/>
    </source>
</evidence>
<feature type="domain" description="HYDIN/VesB/CFA65-like Ig-like" evidence="10">
    <location>
        <begin position="1431"/>
        <end position="1514"/>
    </location>
</feature>
<feature type="domain" description="DUF7933" evidence="11">
    <location>
        <begin position="34"/>
        <end position="154"/>
    </location>
</feature>
<proteinExistence type="predicted"/>
<dbReference type="Pfam" id="PF15780">
    <property type="entry name" value="ASH"/>
    <property type="match status" value="1"/>
</dbReference>
<dbReference type="OrthoDB" id="9773411at2"/>
<evidence type="ECO:0000313" key="13">
    <source>
        <dbReference type="Proteomes" id="UP000066624"/>
    </source>
</evidence>
<feature type="domain" description="DUF7933" evidence="11">
    <location>
        <begin position="303"/>
        <end position="418"/>
    </location>
</feature>
<keyword evidence="5" id="KW-0966">Cell projection</keyword>
<feature type="transmembrane region" description="Helical" evidence="7">
    <location>
        <begin position="1640"/>
        <end position="1657"/>
    </location>
</feature>
<evidence type="ECO:0000256" key="3">
    <source>
        <dbReference type="ARBA" id="ARBA00022490"/>
    </source>
</evidence>
<dbReference type="Proteomes" id="UP000066624">
    <property type="component" value="Chromosome"/>
</dbReference>
<dbReference type="InterPro" id="IPR013783">
    <property type="entry name" value="Ig-like_fold"/>
</dbReference>
<dbReference type="GO" id="GO:0005737">
    <property type="term" value="C:cytoplasm"/>
    <property type="evidence" value="ECO:0007669"/>
    <property type="project" value="UniProtKB-SubCell"/>
</dbReference>
<dbReference type="InterPro" id="IPR053879">
    <property type="entry name" value="HYDIN_VesB_CFA65-like_Ig"/>
</dbReference>
<sequence>MTPKIRSCPNPSLLAVVLFSVALMAAASGVQAQPTFDLTHVPDEIGPGGSNLLVFDIQNGSGAPATDLAFTTILPAGATLAVPAAPMTDCVGGVVTAPDGGSTISFSGGSLAGFESCQISVQVKADLPGFYTTTSGDLTSSQGNSGPATDEFSVEADRPGFSKSFSPVTAPFGGRSTLSFFIDNSLNAQQSFSLRFTDELPLGMIIADPPNVANSCGGGSIVAMAGSDVLSYAPAFPGDASVAAGGVCSISVDVVSSINLGGFGPVINTSDELTSITVGPVDTSGFATAALEPVVSGNVILIQEFLADPVLPGETVDVRFTVQNLDRDHALSGGSFDFDLDLMLAGLSAVGLPASDVCGAGSSLDGGAVLSLNGANLPPEGLCFFTVTLQVPAGAATGAYPAVTSALTGTIDGAPVASEAPRDILFISESPRLGKVFLNDPVGAGGTVSMEFTLSNPSATEAASAIAFSDNLSAFFDGAVVTALPAAGFCGPGSFAFANLVSGSLFLNVIEASLAPGASCTFVVDLLMPVSSNTRSATNITSPLTATVAGVTNFGPVATADLTVIGGPRLAKQFSADVVQPGATVNLDFTISLEEGAPAQATGITFTDDLDAMLTGLVAIGLPSNDVCGTGSSLSGTSVLTLSGGTLQPGQSCSFSVTLQVPASALPGEYSNLTSQASGIISGLTVIGPAASDRFLVGGLGFDLEFIDDPVLAGGTLTARYTIDNSSASDASGLFFTHNLNASLAGLVPAGALPTEPCGAGSALSGTGFLIFTGGNLPAGTDCVFDIPLAVPAGAGDGQYGSVTSNLTGTLGGSPITLPPANDQFLLSSSLLFLQHDYTNDPAMPGGAVTLEFTLSNLDASNGASALSFTHDLNAIFPGLSAVALPAPDVCGPGSSINGVGLLTLSGGSLPPGGSCTFPVDVVIPAGMPAGSYPSQTSGVTGTITGLPVTGPASSAELGIQSFGFSKSFLTNPLDIGAGPATSTLQFQIVNNGSQTATGLAFSDDLDAMLSGLVATNLPLGDVCGAGSSLSGTSVISLSGASLPPGGSCSFSAEVLTPASALGGTYTNTSSDLFQAGLPVAGPAVADLTLVGAAVLVIDPSLIDFGPQRLGTTSAALSASIENQGNDVLSVVSIDGPAAPFAAAGGDCPAAPFDLAPGASCFLAYDFSPLALGPSSLALAVTSNAATVDDTLVLQGVGIEPALTITPAAIDFGDQLINTSSPALSASLSNSGTATLLITDLSAPAGDFAVVTSDCGTLPITLPVGSSCSIDYRFSPTATGPALSTINVTSDAPSSVDSFDLSGNGIQGALALSSTLIDFPDTNLLAGPSLIDLTLSNAGDGLLTISAISDPLAPFTVLTGARGGADCGPVPIALVPGGSCNLHVQFAPPTLGDFTSSFELASDSPSSPDVVTLNGRGVQALLTLGSNALLFPDTAVGATASQNLALQNDGNIDLNVSLNDDPGAPFTVLPGNCTGDPILLTPTASCELEVQFAPQAPGDFTASFLVDSDSGEAAPSVDLSGRGLQGILSLDASDLDFPVTALGETSLLQVTLSNTGNLLLTVSDLIGPSAPFAIESSTCGSLPFPLDAAASCSLTISFAPISHGVFNDVIEVQHDGLGSPTFIGLSGSLQTLPVPVLDRLGLGLLILLLALPGALMLRRLD</sequence>
<feature type="domain" description="DUF7933" evidence="11">
    <location>
        <begin position="837"/>
        <end position="958"/>
    </location>
</feature>
<keyword evidence="13" id="KW-1185">Reference proteome</keyword>
<keyword evidence="7" id="KW-1133">Transmembrane helix</keyword>
<evidence type="ECO:0000259" key="9">
    <source>
        <dbReference type="Pfam" id="PF15780"/>
    </source>
</evidence>
<dbReference type="Pfam" id="PF22544">
    <property type="entry name" value="HYDIN_VesB_CFA65-like_Ig"/>
    <property type="match status" value="1"/>
</dbReference>
<dbReference type="Pfam" id="PF25564">
    <property type="entry name" value="DUF7933"/>
    <property type="match status" value="8"/>
</dbReference>
<dbReference type="InterPro" id="IPR017868">
    <property type="entry name" value="Filamin/ABP280_repeat-like"/>
</dbReference>
<name>A0A0K0XY26_9GAMM</name>
<evidence type="ECO:0000313" key="12">
    <source>
        <dbReference type="EMBL" id="AKS42537.1"/>
    </source>
</evidence>
<feature type="signal peptide" evidence="8">
    <location>
        <begin position="1"/>
        <end position="32"/>
    </location>
</feature>
<dbReference type="PANTHER" id="PTHR46348">
    <property type="entry name" value="DELETED IN LUNG AND ESOPHAGEAL CANCER PROTEIN 1"/>
    <property type="match status" value="1"/>
</dbReference>
<evidence type="ECO:0000256" key="8">
    <source>
        <dbReference type="SAM" id="SignalP"/>
    </source>
</evidence>
<dbReference type="Gene3D" id="2.60.40.10">
    <property type="entry name" value="Immunoglobulins"/>
    <property type="match status" value="5"/>
</dbReference>
<dbReference type="GO" id="GO:0015631">
    <property type="term" value="F:tubulin binding"/>
    <property type="evidence" value="ECO:0007669"/>
    <property type="project" value="TreeGrafter"/>
</dbReference>
<dbReference type="InterPro" id="IPR057693">
    <property type="entry name" value="DUF7933"/>
</dbReference>
<evidence type="ECO:0000256" key="2">
    <source>
        <dbReference type="ARBA" id="ARBA00004496"/>
    </source>
</evidence>
<feature type="domain" description="DUF7933" evidence="11">
    <location>
        <begin position="704"/>
        <end position="814"/>
    </location>
</feature>
<evidence type="ECO:0000256" key="4">
    <source>
        <dbReference type="ARBA" id="ARBA00023069"/>
    </source>
</evidence>
<dbReference type="PANTHER" id="PTHR46348:SF1">
    <property type="entry name" value="DELETED IN LUNG AND ESOPHAGEAL CANCER PROTEIN 1"/>
    <property type="match status" value="1"/>
</dbReference>
<evidence type="ECO:0000259" key="10">
    <source>
        <dbReference type="Pfam" id="PF22544"/>
    </source>
</evidence>
<dbReference type="PROSITE" id="PS50194">
    <property type="entry name" value="FILAMIN_REPEAT"/>
    <property type="match status" value="1"/>
</dbReference>
<reference evidence="12 13" key="1">
    <citation type="submission" date="2015-07" db="EMBL/GenBank/DDBJ databases">
        <authorList>
            <person name="Noorani M."/>
        </authorList>
    </citation>
    <scope>NUCLEOTIDE SEQUENCE [LARGE SCALE GENOMIC DNA]</scope>
    <source>
        <strain evidence="12 13">KCTC 42284</strain>
    </source>
</reference>